<name>A0A543F891_9NOCA</name>
<reference evidence="2 3" key="1">
    <citation type="submission" date="2019-06" db="EMBL/GenBank/DDBJ databases">
        <title>Sequencing the genomes of 1000 actinobacteria strains.</title>
        <authorList>
            <person name="Klenk H.-P."/>
        </authorList>
    </citation>
    <scope>NUCLEOTIDE SEQUENCE [LARGE SCALE GENOMIC DNA]</scope>
    <source>
        <strain evidence="2 3">DSM 103495</strain>
    </source>
</reference>
<keyword evidence="3" id="KW-1185">Reference proteome</keyword>
<feature type="transmembrane region" description="Helical" evidence="1">
    <location>
        <begin position="51"/>
        <end position="71"/>
    </location>
</feature>
<comment type="caution">
    <text evidence="2">The sequence shown here is derived from an EMBL/GenBank/DDBJ whole genome shotgun (WGS) entry which is preliminary data.</text>
</comment>
<protein>
    <submittedName>
        <fullName evidence="2">Uncharacterized protein</fullName>
    </submittedName>
</protein>
<organism evidence="2 3">
    <name type="scientific">Nocardia bhagyanarayanae</name>
    <dbReference type="NCBI Taxonomy" id="1215925"/>
    <lineage>
        <taxon>Bacteria</taxon>
        <taxon>Bacillati</taxon>
        <taxon>Actinomycetota</taxon>
        <taxon>Actinomycetes</taxon>
        <taxon>Mycobacteriales</taxon>
        <taxon>Nocardiaceae</taxon>
        <taxon>Nocardia</taxon>
    </lineage>
</organism>
<evidence type="ECO:0000313" key="2">
    <source>
        <dbReference type="EMBL" id="TQM30043.1"/>
    </source>
</evidence>
<keyword evidence="1" id="KW-0472">Membrane</keyword>
<sequence length="74" mass="8083">MIHARLPTGRTVLVSLVALGDVVPGVGLLVHARLAQVCLERCWARWVSYPAYLPLLVSVGSGSGVVIWLWLRFS</sequence>
<feature type="transmembrane region" description="Helical" evidence="1">
    <location>
        <begin position="12"/>
        <end position="31"/>
    </location>
</feature>
<dbReference type="EMBL" id="VFPG01000001">
    <property type="protein sequence ID" value="TQM30043.1"/>
    <property type="molecule type" value="Genomic_DNA"/>
</dbReference>
<gene>
    <name evidence="2" type="ORF">FB390_1659</name>
</gene>
<keyword evidence="1" id="KW-0812">Transmembrane</keyword>
<evidence type="ECO:0000256" key="1">
    <source>
        <dbReference type="SAM" id="Phobius"/>
    </source>
</evidence>
<evidence type="ECO:0000313" key="3">
    <source>
        <dbReference type="Proteomes" id="UP000316331"/>
    </source>
</evidence>
<dbReference type="Proteomes" id="UP000316331">
    <property type="component" value="Unassembled WGS sequence"/>
</dbReference>
<proteinExistence type="predicted"/>
<dbReference type="AlphaFoldDB" id="A0A543F891"/>
<keyword evidence="1" id="KW-1133">Transmembrane helix</keyword>
<accession>A0A543F891</accession>